<dbReference type="EMBL" id="KK198759">
    <property type="protein sequence ID" value="KCW64867.1"/>
    <property type="molecule type" value="Genomic_DNA"/>
</dbReference>
<proteinExistence type="predicted"/>
<gene>
    <name evidence="1" type="ORF">EUGRSUZ_G02436</name>
</gene>
<dbReference type="InParanoid" id="A0A059BF86"/>
<sequence length="76" mass="8753">MCSLIFSYCQSPHLKLSIQYVEVCHEVIVPLEKLAYENIMLQFLPQSRKLPYMSKHVIISTKDLELLKTSSGNMPP</sequence>
<name>A0A059BF86_EUCGR</name>
<dbReference type="AlphaFoldDB" id="A0A059BF86"/>
<accession>A0A059BF86</accession>
<organism evidence="1">
    <name type="scientific">Eucalyptus grandis</name>
    <name type="common">Flooded gum</name>
    <dbReference type="NCBI Taxonomy" id="71139"/>
    <lineage>
        <taxon>Eukaryota</taxon>
        <taxon>Viridiplantae</taxon>
        <taxon>Streptophyta</taxon>
        <taxon>Embryophyta</taxon>
        <taxon>Tracheophyta</taxon>
        <taxon>Spermatophyta</taxon>
        <taxon>Magnoliopsida</taxon>
        <taxon>eudicotyledons</taxon>
        <taxon>Gunneridae</taxon>
        <taxon>Pentapetalae</taxon>
        <taxon>rosids</taxon>
        <taxon>malvids</taxon>
        <taxon>Myrtales</taxon>
        <taxon>Myrtaceae</taxon>
        <taxon>Myrtoideae</taxon>
        <taxon>Eucalypteae</taxon>
        <taxon>Eucalyptus</taxon>
    </lineage>
</organism>
<protein>
    <submittedName>
        <fullName evidence="1">Uncharacterized protein</fullName>
    </submittedName>
</protein>
<reference evidence="1" key="1">
    <citation type="submission" date="2013-07" db="EMBL/GenBank/DDBJ databases">
        <title>The genome of Eucalyptus grandis.</title>
        <authorList>
            <person name="Schmutz J."/>
            <person name="Hayes R."/>
            <person name="Myburg A."/>
            <person name="Tuskan G."/>
            <person name="Grattapaglia D."/>
            <person name="Rokhsar D.S."/>
        </authorList>
    </citation>
    <scope>NUCLEOTIDE SEQUENCE</scope>
    <source>
        <tissue evidence="1">Leaf extractions</tissue>
    </source>
</reference>
<evidence type="ECO:0000313" key="1">
    <source>
        <dbReference type="EMBL" id="KCW64867.1"/>
    </source>
</evidence>
<dbReference type="Gramene" id="KCW64867">
    <property type="protein sequence ID" value="KCW64867"/>
    <property type="gene ID" value="EUGRSUZ_G02436"/>
</dbReference>